<organism evidence="2 3">
    <name type="scientific">Octopus vulgaris</name>
    <name type="common">Common octopus</name>
    <dbReference type="NCBI Taxonomy" id="6645"/>
    <lineage>
        <taxon>Eukaryota</taxon>
        <taxon>Metazoa</taxon>
        <taxon>Spiralia</taxon>
        <taxon>Lophotrochozoa</taxon>
        <taxon>Mollusca</taxon>
        <taxon>Cephalopoda</taxon>
        <taxon>Coleoidea</taxon>
        <taxon>Octopodiformes</taxon>
        <taxon>Octopoda</taxon>
        <taxon>Incirrata</taxon>
        <taxon>Octopodidae</taxon>
        <taxon>Octopus</taxon>
    </lineage>
</organism>
<evidence type="ECO:0000256" key="1">
    <source>
        <dbReference type="SAM" id="MobiDB-lite"/>
    </source>
</evidence>
<dbReference type="Proteomes" id="UP001162480">
    <property type="component" value="Chromosome 3"/>
</dbReference>
<name>A0AA36AMX0_OCTVU</name>
<dbReference type="EMBL" id="OX597816">
    <property type="protein sequence ID" value="CAI9719145.1"/>
    <property type="molecule type" value="Genomic_DNA"/>
</dbReference>
<feature type="region of interest" description="Disordered" evidence="1">
    <location>
        <begin position="1"/>
        <end position="20"/>
    </location>
</feature>
<keyword evidence="3" id="KW-1185">Reference proteome</keyword>
<gene>
    <name evidence="2" type="ORF">OCTVUL_1B028858</name>
</gene>
<accession>A0AA36AMX0</accession>
<reference evidence="2" key="1">
    <citation type="submission" date="2023-08" db="EMBL/GenBank/DDBJ databases">
        <authorList>
            <person name="Alioto T."/>
            <person name="Alioto T."/>
            <person name="Gomez Garrido J."/>
        </authorList>
    </citation>
    <scope>NUCLEOTIDE SEQUENCE</scope>
</reference>
<dbReference type="AlphaFoldDB" id="A0AA36AMX0"/>
<protein>
    <submittedName>
        <fullName evidence="2">Uncharacterized protein</fullName>
    </submittedName>
</protein>
<proteinExistence type="predicted"/>
<evidence type="ECO:0000313" key="2">
    <source>
        <dbReference type="EMBL" id="CAI9719145.1"/>
    </source>
</evidence>
<sequence>MWTDHIQGLYADDGRKEKPEISKPMAAHMITEAEMKPAMAKMESGKVTGNDNTTFELLIALGSLGVEQLTEHSEPCLQVGPRFRKLKSISF</sequence>
<evidence type="ECO:0000313" key="3">
    <source>
        <dbReference type="Proteomes" id="UP001162480"/>
    </source>
</evidence>